<keyword evidence="7" id="KW-0862">Zinc</keyword>
<dbReference type="PANTHER" id="PTHR12589:SF7">
    <property type="entry name" value="6-PYRUVOYL TETRAHYDROBIOPTERIN SYNTHASE"/>
    <property type="match status" value="1"/>
</dbReference>
<dbReference type="InterPro" id="IPR038418">
    <property type="entry name" value="6-PTP_synth/QueD_sf"/>
</dbReference>
<gene>
    <name evidence="11" type="ORF">LMG23992_04633</name>
</gene>
<evidence type="ECO:0000256" key="9">
    <source>
        <dbReference type="ARBA" id="ARBA00031449"/>
    </source>
</evidence>
<evidence type="ECO:0000256" key="2">
    <source>
        <dbReference type="ARBA" id="ARBA00005061"/>
    </source>
</evidence>
<dbReference type="NCBIfam" id="TIGR03367">
    <property type="entry name" value="queuosine_QueD"/>
    <property type="match status" value="1"/>
</dbReference>
<evidence type="ECO:0000313" key="12">
    <source>
        <dbReference type="Proteomes" id="UP000727654"/>
    </source>
</evidence>
<dbReference type="Pfam" id="PF01242">
    <property type="entry name" value="PTPS"/>
    <property type="match status" value="1"/>
</dbReference>
<comment type="similarity">
    <text evidence="3">Belongs to the PTPS family. QueD subfamily.</text>
</comment>
<organism evidence="11 12">
    <name type="scientific">Cupriavidus laharis</name>
    <dbReference type="NCBI Taxonomy" id="151654"/>
    <lineage>
        <taxon>Bacteria</taxon>
        <taxon>Pseudomonadati</taxon>
        <taxon>Pseudomonadota</taxon>
        <taxon>Betaproteobacteria</taxon>
        <taxon>Burkholderiales</taxon>
        <taxon>Burkholderiaceae</taxon>
        <taxon>Cupriavidus</taxon>
    </lineage>
</organism>
<keyword evidence="8" id="KW-0456">Lyase</keyword>
<evidence type="ECO:0000256" key="8">
    <source>
        <dbReference type="ARBA" id="ARBA00023239"/>
    </source>
</evidence>
<name>A0ABM8XP47_9BURK</name>
<evidence type="ECO:0000256" key="3">
    <source>
        <dbReference type="ARBA" id="ARBA00008900"/>
    </source>
</evidence>
<accession>A0ABM8XP47</accession>
<sequence>MQAALQAPVLMSKQVSITRRLEFDSGHRIPNHCGQCRNIHGHRYRLDLTLSGEVLHREGASDDGMILDFSDIKTLAQEHLVSKWDHAFLIYRGDTALLNFLQSMEGHKTVVLDAIPTVENLAQIAFDMLAPVFKDCFGHHLQLTRLVLFETPNCWAEVTATAELPAQD</sequence>
<evidence type="ECO:0000256" key="10">
    <source>
        <dbReference type="ARBA" id="ARBA00048807"/>
    </source>
</evidence>
<comment type="cofactor">
    <cofactor evidence="1">
        <name>Zn(2+)</name>
        <dbReference type="ChEBI" id="CHEBI:29105"/>
    </cofactor>
</comment>
<protein>
    <recommendedName>
        <fullName evidence="5">6-carboxy-5,6,7,8-tetrahydropterin synthase</fullName>
        <ecNumber evidence="4">4.1.2.50</ecNumber>
    </recommendedName>
    <alternativeName>
        <fullName evidence="9">Queuosine biosynthesis protein QueD</fullName>
    </alternativeName>
</protein>
<comment type="pathway">
    <text evidence="2">Purine metabolism; 7-cyano-7-deazaguanine biosynthesis.</text>
</comment>
<evidence type="ECO:0000256" key="6">
    <source>
        <dbReference type="ARBA" id="ARBA00022723"/>
    </source>
</evidence>
<dbReference type="EMBL" id="CAJZAI010000016">
    <property type="protein sequence ID" value="CAG9181991.1"/>
    <property type="molecule type" value="Genomic_DNA"/>
</dbReference>
<reference evidence="11 12" key="1">
    <citation type="submission" date="2021-08" db="EMBL/GenBank/DDBJ databases">
        <authorList>
            <person name="Peeters C."/>
        </authorList>
    </citation>
    <scope>NUCLEOTIDE SEQUENCE [LARGE SCALE GENOMIC DNA]</scope>
    <source>
        <strain evidence="11 12">LMG 23992</strain>
    </source>
</reference>
<evidence type="ECO:0000256" key="5">
    <source>
        <dbReference type="ARBA" id="ARBA00018141"/>
    </source>
</evidence>
<dbReference type="Gene3D" id="3.30.479.10">
    <property type="entry name" value="6-pyruvoyl tetrahydropterin synthase/QueD"/>
    <property type="match status" value="1"/>
</dbReference>
<dbReference type="InterPro" id="IPR007115">
    <property type="entry name" value="6-PTP_synth/QueD"/>
</dbReference>
<dbReference type="Proteomes" id="UP000727654">
    <property type="component" value="Unassembled WGS sequence"/>
</dbReference>
<proteinExistence type="inferred from homology"/>
<evidence type="ECO:0000256" key="7">
    <source>
        <dbReference type="ARBA" id="ARBA00022833"/>
    </source>
</evidence>
<keyword evidence="12" id="KW-1185">Reference proteome</keyword>
<evidence type="ECO:0000313" key="11">
    <source>
        <dbReference type="EMBL" id="CAG9181991.1"/>
    </source>
</evidence>
<comment type="caution">
    <text evidence="11">The sequence shown here is derived from an EMBL/GenBank/DDBJ whole genome shotgun (WGS) entry which is preliminary data.</text>
</comment>
<dbReference type="PANTHER" id="PTHR12589">
    <property type="entry name" value="PYRUVOYL TETRAHYDROBIOPTERIN SYNTHASE"/>
    <property type="match status" value="1"/>
</dbReference>
<dbReference type="EC" id="4.1.2.50" evidence="4"/>
<keyword evidence="6" id="KW-0479">Metal-binding</keyword>
<evidence type="ECO:0000256" key="1">
    <source>
        <dbReference type="ARBA" id="ARBA00001947"/>
    </source>
</evidence>
<comment type="catalytic activity">
    <reaction evidence="10">
        <text>7,8-dihydroneopterin 3'-triphosphate + H2O = 6-carboxy-5,6,7,8-tetrahydropterin + triphosphate + acetaldehyde + 2 H(+)</text>
        <dbReference type="Rhea" id="RHEA:27966"/>
        <dbReference type="ChEBI" id="CHEBI:15343"/>
        <dbReference type="ChEBI" id="CHEBI:15377"/>
        <dbReference type="ChEBI" id="CHEBI:15378"/>
        <dbReference type="ChEBI" id="CHEBI:18036"/>
        <dbReference type="ChEBI" id="CHEBI:58462"/>
        <dbReference type="ChEBI" id="CHEBI:61032"/>
        <dbReference type="EC" id="4.1.2.50"/>
    </reaction>
</comment>
<evidence type="ECO:0000256" key="4">
    <source>
        <dbReference type="ARBA" id="ARBA00012982"/>
    </source>
</evidence>
<dbReference type="SUPFAM" id="SSF55620">
    <property type="entry name" value="Tetrahydrobiopterin biosynthesis enzymes-like"/>
    <property type="match status" value="1"/>
</dbReference>